<organism evidence="2 3">
    <name type="scientific">Natronomicrosphaera hydrolytica</name>
    <dbReference type="NCBI Taxonomy" id="3242702"/>
    <lineage>
        <taxon>Bacteria</taxon>
        <taxon>Pseudomonadati</taxon>
        <taxon>Planctomycetota</taxon>
        <taxon>Phycisphaerae</taxon>
        <taxon>Phycisphaerales</taxon>
        <taxon>Phycisphaeraceae</taxon>
        <taxon>Natronomicrosphaera</taxon>
    </lineage>
</organism>
<proteinExistence type="predicted"/>
<keyword evidence="1" id="KW-0472">Membrane</keyword>
<reference evidence="2 3" key="1">
    <citation type="submission" date="2024-08" db="EMBL/GenBank/DDBJ databases">
        <title>Whole-genome sequencing of halo(alkali)philic microorganisms from hypersaline lakes.</title>
        <authorList>
            <person name="Sorokin D.Y."/>
            <person name="Merkel A.Y."/>
            <person name="Messina E."/>
            <person name="Yakimov M."/>
        </authorList>
    </citation>
    <scope>NUCLEOTIDE SEQUENCE [LARGE SCALE GENOMIC DNA]</scope>
    <source>
        <strain evidence="2 3">AB-hyl4</strain>
    </source>
</reference>
<keyword evidence="3" id="KW-1185">Reference proteome</keyword>
<protein>
    <submittedName>
        <fullName evidence="2">Uncharacterized protein</fullName>
    </submittedName>
</protein>
<evidence type="ECO:0000256" key="1">
    <source>
        <dbReference type="SAM" id="Phobius"/>
    </source>
</evidence>
<evidence type="ECO:0000313" key="3">
    <source>
        <dbReference type="Proteomes" id="UP001575105"/>
    </source>
</evidence>
<dbReference type="RefSeq" id="WP_425346301.1">
    <property type="nucleotide sequence ID" value="NZ_JBGUBD010000008.1"/>
</dbReference>
<name>A0ABV4U9I1_9BACT</name>
<dbReference type="Proteomes" id="UP001575105">
    <property type="component" value="Unassembled WGS sequence"/>
</dbReference>
<feature type="transmembrane region" description="Helical" evidence="1">
    <location>
        <begin position="39"/>
        <end position="60"/>
    </location>
</feature>
<accession>A0ABV4U9I1</accession>
<evidence type="ECO:0000313" key="2">
    <source>
        <dbReference type="EMBL" id="MFA9479381.1"/>
    </source>
</evidence>
<gene>
    <name evidence="2" type="ORF">ACERK3_13910</name>
</gene>
<comment type="caution">
    <text evidence="2">The sequence shown here is derived from an EMBL/GenBank/DDBJ whole genome shotgun (WGS) entry which is preliminary data.</text>
</comment>
<dbReference type="EMBL" id="JBGUBD010000008">
    <property type="protein sequence ID" value="MFA9479381.1"/>
    <property type="molecule type" value="Genomic_DNA"/>
</dbReference>
<keyword evidence="1" id="KW-0812">Transmembrane</keyword>
<sequence length="72" mass="8079">MVTLAYIANIIWAIMAFYVFPLIYLVLAFQEDGVDVGLLVHAVVAVPVVLFPPIFNIVVIRRLHRRCNPSVA</sequence>
<keyword evidence="1" id="KW-1133">Transmembrane helix</keyword>
<feature type="transmembrane region" description="Helical" evidence="1">
    <location>
        <begin position="7"/>
        <end position="27"/>
    </location>
</feature>